<dbReference type="EMBL" id="CAJRGZ010000019">
    <property type="protein sequence ID" value="CAG5162536.1"/>
    <property type="molecule type" value="Genomic_DNA"/>
</dbReference>
<dbReference type="AlphaFoldDB" id="A0A8J2N782"/>
<organism evidence="1 2">
    <name type="scientific">Alternaria atra</name>
    <dbReference type="NCBI Taxonomy" id="119953"/>
    <lineage>
        <taxon>Eukaryota</taxon>
        <taxon>Fungi</taxon>
        <taxon>Dikarya</taxon>
        <taxon>Ascomycota</taxon>
        <taxon>Pezizomycotina</taxon>
        <taxon>Dothideomycetes</taxon>
        <taxon>Pleosporomycetidae</taxon>
        <taxon>Pleosporales</taxon>
        <taxon>Pleosporineae</taxon>
        <taxon>Pleosporaceae</taxon>
        <taxon>Alternaria</taxon>
        <taxon>Alternaria sect. Ulocladioides</taxon>
    </lineage>
</organism>
<dbReference type="OrthoDB" id="10579809at2759"/>
<comment type="caution">
    <text evidence="1">The sequence shown here is derived from an EMBL/GenBank/DDBJ whole genome shotgun (WGS) entry which is preliminary data.</text>
</comment>
<evidence type="ECO:0000313" key="1">
    <source>
        <dbReference type="EMBL" id="CAG5162536.1"/>
    </source>
</evidence>
<dbReference type="GeneID" id="67018105"/>
<keyword evidence="2" id="KW-1185">Reference proteome</keyword>
<accession>A0A8J2N782</accession>
<evidence type="ECO:0000313" key="2">
    <source>
        <dbReference type="Proteomes" id="UP000676310"/>
    </source>
</evidence>
<sequence length="122" mass="13889">MPRKEFLEETQPYIFVAPYAHTVFFAGDSFLVFAEGVVPPPPGSVRYSDAEKGKVARLLESFYLHSSTYIRVNLWMALMQAEERKRAVEMNAHDDLHSSLSLTSSNIPVTPSQFYLSNHLHQ</sequence>
<proteinExistence type="predicted"/>
<gene>
    <name evidence="1" type="ORF">ALTATR162_LOCUS6238</name>
</gene>
<reference evidence="1" key="1">
    <citation type="submission" date="2021-05" db="EMBL/GenBank/DDBJ databases">
        <authorList>
            <person name="Stam R."/>
        </authorList>
    </citation>
    <scope>NUCLEOTIDE SEQUENCE</scope>
    <source>
        <strain evidence="1">CS162</strain>
    </source>
</reference>
<name>A0A8J2N782_9PLEO</name>
<dbReference type="RefSeq" id="XP_043169794.1">
    <property type="nucleotide sequence ID" value="XM_043313859.1"/>
</dbReference>
<protein>
    <submittedName>
        <fullName evidence="1">Uncharacterized protein</fullName>
    </submittedName>
</protein>
<dbReference type="Proteomes" id="UP000676310">
    <property type="component" value="Unassembled WGS sequence"/>
</dbReference>